<dbReference type="GO" id="GO:0005549">
    <property type="term" value="F:odorant binding"/>
    <property type="evidence" value="ECO:0007669"/>
    <property type="project" value="InterPro"/>
</dbReference>
<evidence type="ECO:0000256" key="2">
    <source>
        <dbReference type="ARBA" id="ARBA00022475"/>
    </source>
</evidence>
<dbReference type="PANTHER" id="PTHR21137">
    <property type="entry name" value="ODORANT RECEPTOR"/>
    <property type="match status" value="1"/>
</dbReference>
<evidence type="ECO:0000313" key="11">
    <source>
        <dbReference type="EMBL" id="KAK2584513.1"/>
    </source>
</evidence>
<keyword evidence="5 10" id="KW-0552">Olfaction</keyword>
<dbReference type="GO" id="GO:0007165">
    <property type="term" value="P:signal transduction"/>
    <property type="evidence" value="ECO:0007669"/>
    <property type="project" value="UniProtKB-KW"/>
</dbReference>
<dbReference type="PANTHER" id="PTHR21137:SF35">
    <property type="entry name" value="ODORANT RECEPTOR 19A-RELATED"/>
    <property type="match status" value="1"/>
</dbReference>
<evidence type="ECO:0000256" key="1">
    <source>
        <dbReference type="ARBA" id="ARBA00004651"/>
    </source>
</evidence>
<dbReference type="EMBL" id="JAIFRP010000026">
    <property type="protein sequence ID" value="KAK2584513.1"/>
    <property type="molecule type" value="Genomic_DNA"/>
</dbReference>
<feature type="transmembrane region" description="Helical" evidence="10">
    <location>
        <begin position="59"/>
        <end position="80"/>
    </location>
</feature>
<keyword evidence="9 10" id="KW-0807">Transducer</keyword>
<organism evidence="11 12">
    <name type="scientific">Odynerus spinipes</name>
    <dbReference type="NCBI Taxonomy" id="1348599"/>
    <lineage>
        <taxon>Eukaryota</taxon>
        <taxon>Metazoa</taxon>
        <taxon>Ecdysozoa</taxon>
        <taxon>Arthropoda</taxon>
        <taxon>Hexapoda</taxon>
        <taxon>Insecta</taxon>
        <taxon>Pterygota</taxon>
        <taxon>Neoptera</taxon>
        <taxon>Endopterygota</taxon>
        <taxon>Hymenoptera</taxon>
        <taxon>Apocrita</taxon>
        <taxon>Aculeata</taxon>
        <taxon>Vespoidea</taxon>
        <taxon>Vespidae</taxon>
        <taxon>Eumeninae</taxon>
        <taxon>Odynerus</taxon>
    </lineage>
</organism>
<comment type="caution">
    <text evidence="10">Lacks conserved residue(s) required for the propagation of feature annotation.</text>
</comment>
<dbReference type="GO" id="GO:0004984">
    <property type="term" value="F:olfactory receptor activity"/>
    <property type="evidence" value="ECO:0007669"/>
    <property type="project" value="InterPro"/>
</dbReference>
<comment type="subcellular location">
    <subcellularLocation>
        <location evidence="1 10">Cell membrane</location>
        <topology evidence="1 10">Multi-pass membrane protein</topology>
    </subcellularLocation>
</comment>
<evidence type="ECO:0000256" key="7">
    <source>
        <dbReference type="ARBA" id="ARBA00023136"/>
    </source>
</evidence>
<evidence type="ECO:0000256" key="6">
    <source>
        <dbReference type="ARBA" id="ARBA00022989"/>
    </source>
</evidence>
<protein>
    <recommendedName>
        <fullName evidence="10">Odorant receptor</fullName>
    </recommendedName>
</protein>
<dbReference type="GO" id="GO:0005886">
    <property type="term" value="C:plasma membrane"/>
    <property type="evidence" value="ECO:0007669"/>
    <property type="project" value="UniProtKB-SubCell"/>
</dbReference>
<reference evidence="11" key="2">
    <citation type="journal article" date="2023" name="Commun. Biol.">
        <title>Intrasexual cuticular hydrocarbon dimorphism in a wasp sheds light on hydrocarbon biosynthesis genes in Hymenoptera.</title>
        <authorList>
            <person name="Moris V.C."/>
            <person name="Podsiadlowski L."/>
            <person name="Martin S."/>
            <person name="Oeyen J.P."/>
            <person name="Donath A."/>
            <person name="Petersen M."/>
            <person name="Wilbrandt J."/>
            <person name="Misof B."/>
            <person name="Liedtke D."/>
            <person name="Thamm M."/>
            <person name="Scheiner R."/>
            <person name="Schmitt T."/>
            <person name="Niehuis O."/>
        </authorList>
    </citation>
    <scope>NUCLEOTIDE SEQUENCE</scope>
    <source>
        <strain evidence="11">GBR_01_08_01A</strain>
    </source>
</reference>
<evidence type="ECO:0000256" key="9">
    <source>
        <dbReference type="ARBA" id="ARBA00023224"/>
    </source>
</evidence>
<proteinExistence type="inferred from homology"/>
<feature type="transmembrane region" description="Helical" evidence="10">
    <location>
        <begin position="122"/>
        <end position="140"/>
    </location>
</feature>
<keyword evidence="6 10" id="KW-1133">Transmembrane helix</keyword>
<name>A0AAD9RSF3_9HYME</name>
<keyword evidence="4 10" id="KW-0812">Transmembrane</keyword>
<sequence>MSVSKDDYYSINKVVLSLVGQWPYQAPWQKFILSVNVILGISSQMYLQTRALIAAWTNWDLVIELLSAILIQSLCLLKFLNCLFNARKMKILLVQMQDAWKLKLTDKEREILHIYALEGNKFSWVYVVTMYVVTFLYATLPHIPTLVAFVSNKNETIQGALLFDVEQVVDREKYYYVILIHSFYTTFLLITLPASADSMFLVFVQYACAKFSLIGQQLETIQDDNIDVNIHVPRSEDKVYKKIINSIIDHKNALKFAELLASTYSSSFLFQTGLNVAVITFNGVQAVICLDGRKEEALRFCITALTVSFHFLFLSLPCQKLLDHSLQINDSIYCSNWYATSIKSRRLLELMLMRSRIPSQITAGKIYMMSLENFGSAMQASMSYFTVLTSIR</sequence>
<keyword evidence="2" id="KW-1003">Cell membrane</keyword>
<gene>
    <name evidence="11" type="ORF">KPH14_006884</name>
</gene>
<keyword evidence="3 10" id="KW-0716">Sensory transduction</keyword>
<dbReference type="Pfam" id="PF02949">
    <property type="entry name" value="7tm_6"/>
    <property type="match status" value="1"/>
</dbReference>
<dbReference type="AlphaFoldDB" id="A0AAD9RSF3"/>
<keyword evidence="7 10" id="KW-0472">Membrane</keyword>
<evidence type="ECO:0000256" key="3">
    <source>
        <dbReference type="ARBA" id="ARBA00022606"/>
    </source>
</evidence>
<dbReference type="InterPro" id="IPR004117">
    <property type="entry name" value="7tm6_olfct_rcpt"/>
</dbReference>
<dbReference type="Proteomes" id="UP001258017">
    <property type="component" value="Unassembled WGS sequence"/>
</dbReference>
<feature type="transmembrane region" description="Helical" evidence="10">
    <location>
        <begin position="174"/>
        <end position="196"/>
    </location>
</feature>
<evidence type="ECO:0000256" key="10">
    <source>
        <dbReference type="RuleBase" id="RU351113"/>
    </source>
</evidence>
<reference evidence="11" key="1">
    <citation type="submission" date="2021-08" db="EMBL/GenBank/DDBJ databases">
        <authorList>
            <person name="Misof B."/>
            <person name="Oliver O."/>
            <person name="Podsiadlowski L."/>
            <person name="Donath A."/>
            <person name="Peters R."/>
            <person name="Mayer C."/>
            <person name="Rust J."/>
            <person name="Gunkel S."/>
            <person name="Lesny P."/>
            <person name="Martin S."/>
            <person name="Oeyen J.P."/>
            <person name="Petersen M."/>
            <person name="Panagiotis P."/>
            <person name="Wilbrandt J."/>
            <person name="Tanja T."/>
        </authorList>
    </citation>
    <scope>NUCLEOTIDE SEQUENCE</scope>
    <source>
        <strain evidence="11">GBR_01_08_01A</strain>
        <tissue evidence="11">Thorax + abdomen</tissue>
    </source>
</reference>
<evidence type="ECO:0000256" key="5">
    <source>
        <dbReference type="ARBA" id="ARBA00022725"/>
    </source>
</evidence>
<comment type="similarity">
    <text evidence="10">Belongs to the insect chemoreceptor superfamily. Heteromeric odorant receptor channel (TC 1.A.69) family.</text>
</comment>
<comment type="caution">
    <text evidence="11">The sequence shown here is derived from an EMBL/GenBank/DDBJ whole genome shotgun (WGS) entry which is preliminary data.</text>
</comment>
<keyword evidence="12" id="KW-1185">Reference proteome</keyword>
<evidence type="ECO:0000256" key="4">
    <source>
        <dbReference type="ARBA" id="ARBA00022692"/>
    </source>
</evidence>
<evidence type="ECO:0000256" key="8">
    <source>
        <dbReference type="ARBA" id="ARBA00023170"/>
    </source>
</evidence>
<keyword evidence="8 10" id="KW-0675">Receptor</keyword>
<evidence type="ECO:0000313" key="12">
    <source>
        <dbReference type="Proteomes" id="UP001258017"/>
    </source>
</evidence>
<accession>A0AAD9RSF3</accession>